<dbReference type="SUPFAM" id="SSF53649">
    <property type="entry name" value="Alkaline phosphatase-like"/>
    <property type="match status" value="1"/>
</dbReference>
<dbReference type="EMBL" id="JAQONE010000011">
    <property type="protein sequence ID" value="MDC2829241.1"/>
    <property type="molecule type" value="Genomic_DNA"/>
</dbReference>
<comment type="caution">
    <text evidence="1">The sequence shown here is derived from an EMBL/GenBank/DDBJ whole genome shotgun (WGS) entry which is preliminary data.</text>
</comment>
<name>A0AAJ1M9T0_LIMMU</name>
<dbReference type="RefSeq" id="WP_272208506.1">
    <property type="nucleotide sequence ID" value="NZ_JAQOMV010000021.1"/>
</dbReference>
<organism evidence="1 2">
    <name type="scientific">Limosilactobacillus mucosae</name>
    <name type="common">Lactobacillus mucosae</name>
    <dbReference type="NCBI Taxonomy" id="97478"/>
    <lineage>
        <taxon>Bacteria</taxon>
        <taxon>Bacillati</taxon>
        <taxon>Bacillota</taxon>
        <taxon>Bacilli</taxon>
        <taxon>Lactobacillales</taxon>
        <taxon>Lactobacillaceae</taxon>
        <taxon>Limosilactobacillus</taxon>
    </lineage>
</organism>
<sequence>MKQRRLVVISLDSLGFADLNEQRDLTPNLNRLIAQGTWVKKVRGIFPTLTYPSHTSIITGQYPAVHGIVNNTKLQPTRKSPDWYWYQRKEIKAATLYDVAHQAGLKTAAFLWPVTAGSKIDWNVAEIFPNRIWTNQVLVSLKASSPWFLYQMNRKFGHLRHGIKQPWLDDFVTAMATWTLQHKQPDLTLIHLVDMDSMRHRYGVRSKQAKEALQRLDARVGRIIQATRDAGTFDQTDFVCLGDHYQIDVDQMIHLNTLFAQKGWLRPIKDQQTFKNDWRVMAKTCDGETYVYVKPGVDQDEIRRAIAGVKGIEKIYDGAQAVKLGTDPHCAFLVEAKAGYYFTDESQRPAVVEPVLPAMMGQPDRYRGVHGYGADKPNYFTTAVFYGPDIKPGATVEHAALVDEGPTFAQLLGLHYPKSTAGKPIKGILRK</sequence>
<gene>
    <name evidence="1" type="ORF">PO250_02750</name>
</gene>
<evidence type="ECO:0000313" key="2">
    <source>
        <dbReference type="Proteomes" id="UP001220670"/>
    </source>
</evidence>
<dbReference type="AlphaFoldDB" id="A0AAJ1M9T0"/>
<dbReference type="PANTHER" id="PTHR10151:SF120">
    <property type="entry name" value="BIS(5'-ADENOSYL)-TRIPHOSPHATASE"/>
    <property type="match status" value="1"/>
</dbReference>
<dbReference type="PANTHER" id="PTHR10151">
    <property type="entry name" value="ECTONUCLEOTIDE PYROPHOSPHATASE/PHOSPHODIESTERASE"/>
    <property type="match status" value="1"/>
</dbReference>
<accession>A0AAJ1M9T0</accession>
<dbReference type="CDD" id="cd16018">
    <property type="entry name" value="Enpp"/>
    <property type="match status" value="1"/>
</dbReference>
<protein>
    <submittedName>
        <fullName evidence="1">Alkaline phosphatase family protein</fullName>
    </submittedName>
</protein>
<dbReference type="InterPro" id="IPR017850">
    <property type="entry name" value="Alkaline_phosphatase_core_sf"/>
</dbReference>
<dbReference type="InterPro" id="IPR002591">
    <property type="entry name" value="Phosphodiest/P_Trfase"/>
</dbReference>
<dbReference type="GO" id="GO:0016787">
    <property type="term" value="F:hydrolase activity"/>
    <property type="evidence" value="ECO:0007669"/>
    <property type="project" value="UniProtKB-ARBA"/>
</dbReference>
<reference evidence="1" key="1">
    <citation type="submission" date="2023-01" db="EMBL/GenBank/DDBJ databases">
        <title>Genome analysis of 13 Lactobacillus isolated from gut of wild boar.</title>
        <authorList>
            <person name="Papp P."/>
            <person name="Libisch B."/>
            <person name="Nagy T."/>
            <person name="Olasz F."/>
        </authorList>
    </citation>
    <scope>NUCLEOTIDE SEQUENCE</scope>
    <source>
        <strain evidence="1">F146</strain>
    </source>
</reference>
<dbReference type="Proteomes" id="UP001220670">
    <property type="component" value="Unassembled WGS sequence"/>
</dbReference>
<dbReference type="Gene3D" id="3.40.720.10">
    <property type="entry name" value="Alkaline Phosphatase, subunit A"/>
    <property type="match status" value="1"/>
</dbReference>
<proteinExistence type="predicted"/>
<evidence type="ECO:0000313" key="1">
    <source>
        <dbReference type="EMBL" id="MDC2829241.1"/>
    </source>
</evidence>
<dbReference type="Pfam" id="PF01663">
    <property type="entry name" value="Phosphodiest"/>
    <property type="match status" value="1"/>
</dbReference>